<sequence>MPALLTKYPDFLAFMVRSDEPRGRIVATFVSDKETMLVVDLMFKSLAMDKWDPYLTVARKHFPNMQIVLCDWHEGFGMEKASNLQNQSYNEKNKIYIKGELLYKKKSCSRSEKFACPCSFNVIRGHDCQDIIAVRFFIGELKLQNTLFSNSSKSKLERKPQSQVLPEGGNYFETCLKYWQEPFIVSCGSEYYLMGASFCNSNYHIADVRFENVKNAGWYQYDSLKKSYCARAMFIGNSCLSHKNGYTIDFAIYVKI</sequence>
<comment type="caution">
    <text evidence="1">The sequence shown here is derived from an EMBL/GenBank/DDBJ whole genome shotgun (WGS) entry which is preliminary data.</text>
</comment>
<organism evidence="1 2">
    <name type="scientific">Gigaspora rosea</name>
    <dbReference type="NCBI Taxonomy" id="44941"/>
    <lineage>
        <taxon>Eukaryota</taxon>
        <taxon>Fungi</taxon>
        <taxon>Fungi incertae sedis</taxon>
        <taxon>Mucoromycota</taxon>
        <taxon>Glomeromycotina</taxon>
        <taxon>Glomeromycetes</taxon>
        <taxon>Diversisporales</taxon>
        <taxon>Gigasporaceae</taxon>
        <taxon>Gigaspora</taxon>
    </lineage>
</organism>
<name>A0A397UT48_9GLOM</name>
<protein>
    <submittedName>
        <fullName evidence="1">Uncharacterized protein</fullName>
    </submittedName>
</protein>
<dbReference type="Proteomes" id="UP000266673">
    <property type="component" value="Unassembled WGS sequence"/>
</dbReference>
<accession>A0A397UT48</accession>
<evidence type="ECO:0000313" key="2">
    <source>
        <dbReference type="Proteomes" id="UP000266673"/>
    </source>
</evidence>
<evidence type="ECO:0000313" key="1">
    <source>
        <dbReference type="EMBL" id="RIB13420.1"/>
    </source>
</evidence>
<keyword evidence="2" id="KW-1185">Reference proteome</keyword>
<gene>
    <name evidence="1" type="ORF">C2G38_2040996</name>
</gene>
<dbReference type="EMBL" id="QKWP01000925">
    <property type="protein sequence ID" value="RIB13420.1"/>
    <property type="molecule type" value="Genomic_DNA"/>
</dbReference>
<proteinExistence type="predicted"/>
<reference evidence="1 2" key="1">
    <citation type="submission" date="2018-06" db="EMBL/GenBank/DDBJ databases">
        <title>Comparative genomics reveals the genomic features of Rhizophagus irregularis, R. cerebriforme, R. diaphanum and Gigaspora rosea, and their symbiotic lifestyle signature.</title>
        <authorList>
            <person name="Morin E."/>
            <person name="San Clemente H."/>
            <person name="Chen E.C.H."/>
            <person name="De La Providencia I."/>
            <person name="Hainaut M."/>
            <person name="Kuo A."/>
            <person name="Kohler A."/>
            <person name="Murat C."/>
            <person name="Tang N."/>
            <person name="Roy S."/>
            <person name="Loubradou J."/>
            <person name="Henrissat B."/>
            <person name="Grigoriev I.V."/>
            <person name="Corradi N."/>
            <person name="Roux C."/>
            <person name="Martin F.M."/>
        </authorList>
    </citation>
    <scope>NUCLEOTIDE SEQUENCE [LARGE SCALE GENOMIC DNA]</scope>
    <source>
        <strain evidence="1 2">DAOM 194757</strain>
    </source>
</reference>
<dbReference type="AlphaFoldDB" id="A0A397UT48"/>